<protein>
    <submittedName>
        <fullName evidence="2">Uncharacterized protein</fullName>
    </submittedName>
</protein>
<dbReference type="Proteomes" id="UP000334340">
    <property type="component" value="Unassembled WGS sequence"/>
</dbReference>
<evidence type="ECO:0000256" key="1">
    <source>
        <dbReference type="SAM" id="MobiDB-lite"/>
    </source>
</evidence>
<keyword evidence="3" id="KW-1185">Reference proteome</keyword>
<organism evidence="2 3">
    <name type="scientific">Candidatus Methylomirabilis lanthanidiphila</name>
    <dbReference type="NCBI Taxonomy" id="2211376"/>
    <lineage>
        <taxon>Bacteria</taxon>
        <taxon>Candidatus Methylomirabilota</taxon>
        <taxon>Candidatus Methylomirabilia</taxon>
        <taxon>Candidatus Methylomirabilales</taxon>
        <taxon>Candidatus Methylomirabilaceae</taxon>
        <taxon>Candidatus Methylomirabilis</taxon>
    </lineage>
</organism>
<proteinExistence type="predicted"/>
<gene>
    <name evidence="2" type="ORF">MELA_01896</name>
</gene>
<dbReference type="EMBL" id="CABIKM010000026">
    <property type="protein sequence ID" value="VUZ85511.1"/>
    <property type="molecule type" value="Genomic_DNA"/>
</dbReference>
<dbReference type="AlphaFoldDB" id="A0A564ZJJ8"/>
<name>A0A564ZJJ8_9BACT</name>
<evidence type="ECO:0000313" key="2">
    <source>
        <dbReference type="EMBL" id="VUZ85511.1"/>
    </source>
</evidence>
<accession>A0A564ZJJ8</accession>
<sequence>MKKDVSMESPKLPYTKPTLTKHQPLRDITAGGVSSPITMD</sequence>
<reference evidence="2 3" key="1">
    <citation type="submission" date="2019-07" db="EMBL/GenBank/DDBJ databases">
        <authorList>
            <person name="Cremers G."/>
        </authorList>
    </citation>
    <scope>NUCLEOTIDE SEQUENCE [LARGE SCALE GENOMIC DNA]</scope>
</reference>
<evidence type="ECO:0000313" key="3">
    <source>
        <dbReference type="Proteomes" id="UP000334340"/>
    </source>
</evidence>
<feature type="region of interest" description="Disordered" evidence="1">
    <location>
        <begin position="1"/>
        <end position="40"/>
    </location>
</feature>